<dbReference type="KEGG" id="vg:7943841"/>
<evidence type="ECO:0000313" key="2">
    <source>
        <dbReference type="Proteomes" id="UP000001480"/>
    </source>
</evidence>
<name>C4ML17_9CAUD</name>
<accession>C4ML17</accession>
<dbReference type="OrthoDB" id="15283at10239"/>
<dbReference type="EMBL" id="EU717894">
    <property type="protein sequence ID" value="ACE75757.1"/>
    <property type="molecule type" value="Genomic_DNA"/>
</dbReference>
<dbReference type="Proteomes" id="UP000001480">
    <property type="component" value="Segment"/>
</dbReference>
<proteinExistence type="predicted"/>
<protein>
    <submittedName>
        <fullName evidence="1">p17</fullName>
    </submittedName>
</protein>
<keyword evidence="2" id="KW-1185">Reference proteome</keyword>
<sequence>MSSLPDYVEVLVEGYGEEFDPSIEITEMERGFAKQRVKNTFVTMKLNLKLLIRGKANVEAFDDWYFNDIKRIGFFTMLHPRKGQLITCRFFEAKLGPIVMVQPGFASVTRDCTVEYIRQ</sequence>
<reference evidence="1 2" key="1">
    <citation type="journal article" date="2009" name="Appl. Environ. Microbiol.">
        <title>Genomic characterization of the intron-containing T7-like phage phiL7 of Xanthomonas campestris.</title>
        <authorList>
            <person name="Lee C.N."/>
            <person name="Lin J.W."/>
            <person name="Weng S.F."/>
            <person name="Tseng Y.H."/>
        </authorList>
    </citation>
    <scope>NUCLEOTIDE SEQUENCE</scope>
</reference>
<organism evidence="1 2">
    <name type="scientific">Xanthomonas phage phiL7</name>
    <dbReference type="NCBI Taxonomy" id="538979"/>
    <lineage>
        <taxon>Viruses</taxon>
        <taxon>Duplodnaviria</taxon>
        <taxon>Heunggongvirae</taxon>
        <taxon>Uroviricota</taxon>
        <taxon>Caudoviricetes</taxon>
        <taxon>Eisenstarkvirus</taxon>
        <taxon>Eisenstarkvirus L7</taxon>
    </lineage>
</organism>
<evidence type="ECO:0000313" key="1">
    <source>
        <dbReference type="EMBL" id="ACE75757.1"/>
    </source>
</evidence>
<dbReference type="GeneID" id="7943841"/>
<dbReference type="RefSeq" id="YP_002922631.1">
    <property type="nucleotide sequence ID" value="NC_012742.1"/>
</dbReference>